<accession>A0A2N9EW95</accession>
<feature type="region of interest" description="Disordered" evidence="1">
    <location>
        <begin position="231"/>
        <end position="261"/>
    </location>
</feature>
<dbReference type="SMART" id="SM00717">
    <property type="entry name" value="SANT"/>
    <property type="match status" value="2"/>
</dbReference>
<name>A0A2N9EW95_FAGSY</name>
<evidence type="ECO:0000256" key="1">
    <source>
        <dbReference type="SAM" id="MobiDB-lite"/>
    </source>
</evidence>
<organism evidence="3">
    <name type="scientific">Fagus sylvatica</name>
    <name type="common">Beechnut</name>
    <dbReference type="NCBI Taxonomy" id="28930"/>
    <lineage>
        <taxon>Eukaryota</taxon>
        <taxon>Viridiplantae</taxon>
        <taxon>Streptophyta</taxon>
        <taxon>Embryophyta</taxon>
        <taxon>Tracheophyta</taxon>
        <taxon>Spermatophyta</taxon>
        <taxon>Magnoliopsida</taxon>
        <taxon>eudicotyledons</taxon>
        <taxon>Gunneridae</taxon>
        <taxon>Pentapetalae</taxon>
        <taxon>rosids</taxon>
        <taxon>fabids</taxon>
        <taxon>Fagales</taxon>
        <taxon>Fagaceae</taxon>
        <taxon>Fagus</taxon>
    </lineage>
</organism>
<dbReference type="Pfam" id="PF00249">
    <property type="entry name" value="Myb_DNA-binding"/>
    <property type="match status" value="1"/>
</dbReference>
<feature type="region of interest" description="Disordered" evidence="1">
    <location>
        <begin position="91"/>
        <end position="124"/>
    </location>
</feature>
<protein>
    <recommendedName>
        <fullName evidence="2">Myb-like domain-containing protein</fullName>
    </recommendedName>
</protein>
<feature type="domain" description="Myb-like" evidence="2">
    <location>
        <begin position="115"/>
        <end position="165"/>
    </location>
</feature>
<dbReference type="InterPro" id="IPR001005">
    <property type="entry name" value="SANT/Myb"/>
</dbReference>
<proteinExistence type="predicted"/>
<evidence type="ECO:0000259" key="2">
    <source>
        <dbReference type="SMART" id="SM00717"/>
    </source>
</evidence>
<evidence type="ECO:0000313" key="3">
    <source>
        <dbReference type="EMBL" id="SPC78874.1"/>
    </source>
</evidence>
<dbReference type="Gene3D" id="1.10.10.60">
    <property type="entry name" value="Homeodomain-like"/>
    <property type="match status" value="1"/>
</dbReference>
<feature type="compositionally biased region" description="Basic and acidic residues" evidence="1">
    <location>
        <begin position="106"/>
        <end position="116"/>
    </location>
</feature>
<sequence>MDSLFCKSECGVSQVALPQVLRARWTPEEDAIFQATFKENGGIQCQGVFELIAAKLTTKTLSQIKAHFGQNVNTAKLLGRTEQYPIRVPLVDESEFNDTSSNGESKSGDRAVDHQKPTMSAKGQRSFQTVLGVIGKGQPTAMSRKLVPTRTAKQITSYSQKHFKKQAQSTSHLTSKVVPKDGTPIYQGKQVSISCTGSTSCSQNTVEFSTSIERERDEAIRKVQLLERTLEEERAERKAEREAVKRKAERAAKQAPEGGKT</sequence>
<feature type="domain" description="Myb-like" evidence="2">
    <location>
        <begin position="21"/>
        <end position="74"/>
    </location>
</feature>
<reference evidence="3" key="1">
    <citation type="submission" date="2018-02" db="EMBL/GenBank/DDBJ databases">
        <authorList>
            <person name="Cohen D.B."/>
            <person name="Kent A.D."/>
        </authorList>
    </citation>
    <scope>NUCLEOTIDE SEQUENCE</scope>
</reference>
<dbReference type="InterPro" id="IPR009057">
    <property type="entry name" value="Homeodomain-like_sf"/>
</dbReference>
<dbReference type="AlphaFoldDB" id="A0A2N9EW95"/>
<dbReference type="SUPFAM" id="SSF46689">
    <property type="entry name" value="Homeodomain-like"/>
    <property type="match status" value="1"/>
</dbReference>
<dbReference type="CDD" id="cd00167">
    <property type="entry name" value="SANT"/>
    <property type="match status" value="1"/>
</dbReference>
<dbReference type="EMBL" id="OIVN01000355">
    <property type="protein sequence ID" value="SPC78874.1"/>
    <property type="molecule type" value="Genomic_DNA"/>
</dbReference>
<feature type="compositionally biased region" description="Basic and acidic residues" evidence="1">
    <location>
        <begin position="231"/>
        <end position="252"/>
    </location>
</feature>
<gene>
    <name evidence="3" type="ORF">FSB_LOCUS6756</name>
</gene>